<keyword evidence="3 8" id="KW-1133">Transmembrane helix</keyword>
<comment type="subcellular location">
    <subcellularLocation>
        <location evidence="1">Membrane</location>
        <topology evidence="1">Multi-pass membrane protein</topology>
    </subcellularLocation>
</comment>
<comment type="caution">
    <text evidence="10">The sequence shown here is derived from an EMBL/GenBank/DDBJ whole genome shotgun (WGS) entry which is preliminary data.</text>
</comment>
<dbReference type="PRINTS" id="PR00237">
    <property type="entry name" value="GPCRRHODOPSN"/>
</dbReference>
<feature type="transmembrane region" description="Helical" evidence="8">
    <location>
        <begin position="92"/>
        <end position="111"/>
    </location>
</feature>
<evidence type="ECO:0000256" key="8">
    <source>
        <dbReference type="SAM" id="Phobius"/>
    </source>
</evidence>
<keyword evidence="11" id="KW-1185">Reference proteome</keyword>
<evidence type="ECO:0000256" key="6">
    <source>
        <dbReference type="ARBA" id="ARBA00023170"/>
    </source>
</evidence>
<dbReference type="PANTHER" id="PTHR45695:SF15">
    <property type="entry name" value="OPSIN RH2"/>
    <property type="match status" value="1"/>
</dbReference>
<keyword evidence="4" id="KW-0297">G-protein coupled receptor</keyword>
<dbReference type="PROSITE" id="PS50262">
    <property type="entry name" value="G_PROTEIN_RECEP_F1_2"/>
    <property type="match status" value="1"/>
</dbReference>
<dbReference type="Proteomes" id="UP001608902">
    <property type="component" value="Unassembled WGS sequence"/>
</dbReference>
<dbReference type="SUPFAM" id="SSF81321">
    <property type="entry name" value="Family A G protein-coupled receptor-like"/>
    <property type="match status" value="1"/>
</dbReference>
<dbReference type="AlphaFoldDB" id="A0ABD6EVP7"/>
<dbReference type="InterPro" id="IPR000276">
    <property type="entry name" value="GPCR_Rhodpsn"/>
</dbReference>
<feature type="transmembrane region" description="Helical" evidence="8">
    <location>
        <begin position="56"/>
        <end position="80"/>
    </location>
</feature>
<evidence type="ECO:0000256" key="2">
    <source>
        <dbReference type="ARBA" id="ARBA00022692"/>
    </source>
</evidence>
<organism evidence="10 11">
    <name type="scientific">Gnathostoma spinigerum</name>
    <dbReference type="NCBI Taxonomy" id="75299"/>
    <lineage>
        <taxon>Eukaryota</taxon>
        <taxon>Metazoa</taxon>
        <taxon>Ecdysozoa</taxon>
        <taxon>Nematoda</taxon>
        <taxon>Chromadorea</taxon>
        <taxon>Rhabditida</taxon>
        <taxon>Spirurina</taxon>
        <taxon>Gnathostomatomorpha</taxon>
        <taxon>Gnathostomatoidea</taxon>
        <taxon>Gnathostomatidae</taxon>
        <taxon>Gnathostoma</taxon>
    </lineage>
</organism>
<dbReference type="Pfam" id="PF00001">
    <property type="entry name" value="7tm_1"/>
    <property type="match status" value="1"/>
</dbReference>
<dbReference type="Gene3D" id="1.20.1070.10">
    <property type="entry name" value="Rhodopsin 7-helix transmembrane proteins"/>
    <property type="match status" value="1"/>
</dbReference>
<dbReference type="InterPro" id="IPR017452">
    <property type="entry name" value="GPCR_Rhodpsn_7TM"/>
</dbReference>
<name>A0ABD6EVP7_9BILA</name>
<keyword evidence="2 8" id="KW-0812">Transmembrane</keyword>
<evidence type="ECO:0000256" key="1">
    <source>
        <dbReference type="ARBA" id="ARBA00004141"/>
    </source>
</evidence>
<evidence type="ECO:0000259" key="9">
    <source>
        <dbReference type="PROSITE" id="PS50262"/>
    </source>
</evidence>
<reference evidence="10 11" key="1">
    <citation type="submission" date="2024-08" db="EMBL/GenBank/DDBJ databases">
        <title>Gnathostoma spinigerum genome.</title>
        <authorList>
            <person name="Gonzalez-Bertolin B."/>
            <person name="Monzon S."/>
            <person name="Zaballos A."/>
            <person name="Jimenez P."/>
            <person name="Dekumyoy P."/>
            <person name="Varona S."/>
            <person name="Cuesta I."/>
            <person name="Sumanam S."/>
            <person name="Adisakwattana P."/>
            <person name="Gasser R.B."/>
            <person name="Hernandez-Gonzalez A."/>
            <person name="Young N.D."/>
            <person name="Perteguer M.J."/>
        </authorList>
    </citation>
    <scope>NUCLEOTIDE SEQUENCE [LARGE SCALE GENOMIC DNA]</scope>
    <source>
        <strain evidence="10">AL3</strain>
        <tissue evidence="10">Liver</tissue>
    </source>
</reference>
<feature type="domain" description="G-protein coupled receptors family 1 profile" evidence="9">
    <location>
        <begin position="1"/>
        <end position="109"/>
    </location>
</feature>
<dbReference type="GO" id="GO:0016020">
    <property type="term" value="C:membrane"/>
    <property type="evidence" value="ECO:0007669"/>
    <property type="project" value="UniProtKB-SubCell"/>
</dbReference>
<protein>
    <recommendedName>
        <fullName evidence="9">G-protein coupled receptors family 1 profile domain-containing protein</fullName>
    </recommendedName>
</protein>
<dbReference type="EMBL" id="JBGFUD010005865">
    <property type="protein sequence ID" value="MFH4980647.1"/>
    <property type="molecule type" value="Genomic_DNA"/>
</dbReference>
<sequence>MFKYAECVVLYVLPLVLLTILYSIMGRMLWGNSKTIANERQQLAVLRLRRSVVRMLIISILIYFVCYSPLQGIFITEVIMKKHLRIGHVMRLILNALSFSSSAANPIIYIVCCRHFRSRFFDAIRICVSIPCFWRPSPFRSADFSTRNNSASPYTSLKMKFGAHIEHIRSDKSQKSSTKKDFVRVSRWSPSVRLIGRTHSSNSLSRMDE</sequence>
<dbReference type="PANTHER" id="PTHR45695">
    <property type="entry name" value="LEUCOKININ RECEPTOR-RELATED"/>
    <property type="match status" value="1"/>
</dbReference>
<dbReference type="CDD" id="cd00637">
    <property type="entry name" value="7tm_classA_rhodopsin-like"/>
    <property type="match status" value="1"/>
</dbReference>
<proteinExistence type="predicted"/>
<evidence type="ECO:0000313" key="11">
    <source>
        <dbReference type="Proteomes" id="UP001608902"/>
    </source>
</evidence>
<gene>
    <name evidence="10" type="ORF">AB6A40_007356</name>
</gene>
<evidence type="ECO:0000313" key="10">
    <source>
        <dbReference type="EMBL" id="MFH4980647.1"/>
    </source>
</evidence>
<keyword evidence="6" id="KW-0675">Receptor</keyword>
<dbReference type="GO" id="GO:0004930">
    <property type="term" value="F:G protein-coupled receptor activity"/>
    <property type="evidence" value="ECO:0007669"/>
    <property type="project" value="UniProtKB-KW"/>
</dbReference>
<evidence type="ECO:0000256" key="5">
    <source>
        <dbReference type="ARBA" id="ARBA00023136"/>
    </source>
</evidence>
<feature type="transmembrane region" description="Helical" evidence="8">
    <location>
        <begin position="7"/>
        <end position="25"/>
    </location>
</feature>
<evidence type="ECO:0000256" key="4">
    <source>
        <dbReference type="ARBA" id="ARBA00023040"/>
    </source>
</evidence>
<keyword evidence="5 8" id="KW-0472">Membrane</keyword>
<evidence type="ECO:0000256" key="7">
    <source>
        <dbReference type="ARBA" id="ARBA00023224"/>
    </source>
</evidence>
<keyword evidence="7" id="KW-0807">Transducer</keyword>
<accession>A0ABD6EVP7</accession>
<evidence type="ECO:0000256" key="3">
    <source>
        <dbReference type="ARBA" id="ARBA00022989"/>
    </source>
</evidence>